<dbReference type="Pfam" id="PF02527">
    <property type="entry name" value="GidB"/>
    <property type="match status" value="1"/>
</dbReference>
<dbReference type="Proteomes" id="UP000249169">
    <property type="component" value="Unassembled WGS sequence"/>
</dbReference>
<proteinExistence type="predicted"/>
<accession>A0A328C5L1</accession>
<gene>
    <name evidence="2" type="ORF">DL240_13805</name>
</gene>
<dbReference type="AlphaFoldDB" id="A0A328C5L1"/>
<evidence type="ECO:0000313" key="3">
    <source>
        <dbReference type="Proteomes" id="UP000249169"/>
    </source>
</evidence>
<comment type="caution">
    <text evidence="2">The sequence shown here is derived from an EMBL/GenBank/DDBJ whole genome shotgun (WGS) entry which is preliminary data.</text>
</comment>
<dbReference type="GO" id="GO:0005737">
    <property type="term" value="C:cytoplasm"/>
    <property type="evidence" value="ECO:0007669"/>
    <property type="project" value="InterPro"/>
</dbReference>
<dbReference type="SUPFAM" id="SSF53335">
    <property type="entry name" value="S-adenosyl-L-methionine-dependent methyltransferases"/>
    <property type="match status" value="1"/>
</dbReference>
<dbReference type="EMBL" id="QHKO01000006">
    <property type="protein sequence ID" value="RAL21202.1"/>
    <property type="molecule type" value="Genomic_DNA"/>
</dbReference>
<dbReference type="InterPro" id="IPR003682">
    <property type="entry name" value="rRNA_ssu_MeTfrase_G"/>
</dbReference>
<feature type="region of interest" description="Disordered" evidence="1">
    <location>
        <begin position="1"/>
        <end position="27"/>
    </location>
</feature>
<sequence length="138" mass="15529">MPRGCAHTRSRTYPATSEHRGDFDRIDTRPCRTPGRAYTHRLGLNHVTIHNERIEDVHERDFDVVISKAFQPPLQWLETARPFIASQGAVICMARKHDRNELEAKADELGLTLVRSAAGAGEGPEQRVTYAFEVPGQP</sequence>
<dbReference type="RefSeq" id="WP_111730490.1">
    <property type="nucleotide sequence ID" value="NZ_QHKO01000006.1"/>
</dbReference>
<protein>
    <submittedName>
        <fullName evidence="2">Uncharacterized protein</fullName>
    </submittedName>
</protein>
<evidence type="ECO:0000313" key="2">
    <source>
        <dbReference type="EMBL" id="RAL21202.1"/>
    </source>
</evidence>
<dbReference type="InterPro" id="IPR029063">
    <property type="entry name" value="SAM-dependent_MTases_sf"/>
</dbReference>
<name>A0A328C5L1_9DELT</name>
<dbReference type="GO" id="GO:0008649">
    <property type="term" value="F:rRNA methyltransferase activity"/>
    <property type="evidence" value="ECO:0007669"/>
    <property type="project" value="InterPro"/>
</dbReference>
<evidence type="ECO:0000256" key="1">
    <source>
        <dbReference type="SAM" id="MobiDB-lite"/>
    </source>
</evidence>
<keyword evidence="3" id="KW-1185">Reference proteome</keyword>
<feature type="compositionally biased region" description="Basic residues" evidence="1">
    <location>
        <begin position="1"/>
        <end position="10"/>
    </location>
</feature>
<organism evidence="2 3">
    <name type="scientific">Lujinxingia litoralis</name>
    <dbReference type="NCBI Taxonomy" id="2211119"/>
    <lineage>
        <taxon>Bacteria</taxon>
        <taxon>Deltaproteobacteria</taxon>
        <taxon>Bradymonadales</taxon>
        <taxon>Lujinxingiaceae</taxon>
        <taxon>Lujinxingia</taxon>
    </lineage>
</organism>
<dbReference type="OrthoDB" id="9808773at2"/>
<dbReference type="Gene3D" id="3.40.50.150">
    <property type="entry name" value="Vaccinia Virus protein VP39"/>
    <property type="match status" value="1"/>
</dbReference>
<reference evidence="2 3" key="1">
    <citation type="submission" date="2018-05" db="EMBL/GenBank/DDBJ databases">
        <title>Lujinxingia marina gen. nov. sp. nov., a new facultative anaerobic member of the class Deltaproteobacteria, and proposal of Lujinxingaceae fam. nov.</title>
        <authorList>
            <person name="Li C.-M."/>
        </authorList>
    </citation>
    <scope>NUCLEOTIDE SEQUENCE [LARGE SCALE GENOMIC DNA]</scope>
    <source>
        <strain evidence="2 3">B210</strain>
    </source>
</reference>
<feature type="compositionally biased region" description="Basic and acidic residues" evidence="1">
    <location>
        <begin position="17"/>
        <end position="27"/>
    </location>
</feature>